<keyword evidence="3" id="KW-1185">Reference proteome</keyword>
<evidence type="ECO:0008006" key="4">
    <source>
        <dbReference type="Google" id="ProtNLM"/>
    </source>
</evidence>
<dbReference type="STRING" id="1387353.BSF38_04869"/>
<accession>A0A1U7CWJ5</accession>
<feature type="transmembrane region" description="Helical" evidence="1">
    <location>
        <begin position="30"/>
        <end position="48"/>
    </location>
</feature>
<evidence type="ECO:0000256" key="1">
    <source>
        <dbReference type="SAM" id="Phobius"/>
    </source>
</evidence>
<reference evidence="3" key="1">
    <citation type="submission" date="2016-12" db="EMBL/GenBank/DDBJ databases">
        <title>Comparative genomics of four Isosphaeraceae planctomycetes: a common pool of plasmids and glycoside hydrolase genes.</title>
        <authorList>
            <person name="Ivanova A."/>
        </authorList>
    </citation>
    <scope>NUCLEOTIDE SEQUENCE [LARGE SCALE GENOMIC DNA]</scope>
    <source>
        <strain evidence="3">PX4</strain>
    </source>
</reference>
<keyword evidence="1" id="KW-0812">Transmembrane</keyword>
<keyword evidence="1" id="KW-0472">Membrane</keyword>
<dbReference type="AlphaFoldDB" id="A0A1U7CWJ5"/>
<name>A0A1U7CWJ5_9BACT</name>
<proteinExistence type="predicted"/>
<feature type="transmembrane region" description="Helical" evidence="1">
    <location>
        <begin position="54"/>
        <end position="77"/>
    </location>
</feature>
<feature type="transmembrane region" description="Helical" evidence="1">
    <location>
        <begin position="89"/>
        <end position="116"/>
    </location>
</feature>
<evidence type="ECO:0000313" key="2">
    <source>
        <dbReference type="EMBL" id="APW63305.1"/>
    </source>
</evidence>
<dbReference type="KEGG" id="pbor:BSF38_04869"/>
<dbReference type="Proteomes" id="UP000186309">
    <property type="component" value="Chromosome"/>
</dbReference>
<gene>
    <name evidence="2" type="ORF">BSF38_04869</name>
</gene>
<organism evidence="2 3">
    <name type="scientific">Paludisphaera borealis</name>
    <dbReference type="NCBI Taxonomy" id="1387353"/>
    <lineage>
        <taxon>Bacteria</taxon>
        <taxon>Pseudomonadati</taxon>
        <taxon>Planctomycetota</taxon>
        <taxon>Planctomycetia</taxon>
        <taxon>Isosphaerales</taxon>
        <taxon>Isosphaeraceae</taxon>
        <taxon>Paludisphaera</taxon>
    </lineage>
</organism>
<sequence length="122" mass="13602">MHDIYDPPPVPEIDWKRPRPEPLIFSKNDVICLVSLCGLLLAVSVFAWRSEPLLALVAAGAGALVVLESWFTALAYLHRCPPLGLKARWTIFLAALVPWILGVSAAVAFIYGLFWVSDHYWT</sequence>
<dbReference type="OrthoDB" id="282125at2"/>
<dbReference type="EMBL" id="CP019082">
    <property type="protein sequence ID" value="APW63305.1"/>
    <property type="molecule type" value="Genomic_DNA"/>
</dbReference>
<protein>
    <recommendedName>
        <fullName evidence="4">Transmembrane protein</fullName>
    </recommendedName>
</protein>
<evidence type="ECO:0000313" key="3">
    <source>
        <dbReference type="Proteomes" id="UP000186309"/>
    </source>
</evidence>
<keyword evidence="1" id="KW-1133">Transmembrane helix</keyword>
<dbReference type="RefSeq" id="WP_076349668.1">
    <property type="nucleotide sequence ID" value="NZ_CP019082.1"/>
</dbReference>